<organism evidence="18 19">
    <name type="scientific">Phenylobacterium deserti</name>
    <dbReference type="NCBI Taxonomy" id="1914756"/>
    <lineage>
        <taxon>Bacteria</taxon>
        <taxon>Pseudomonadati</taxon>
        <taxon>Pseudomonadota</taxon>
        <taxon>Alphaproteobacteria</taxon>
        <taxon>Caulobacterales</taxon>
        <taxon>Caulobacteraceae</taxon>
        <taxon>Phenylobacterium</taxon>
    </lineage>
</organism>
<evidence type="ECO:0000256" key="1">
    <source>
        <dbReference type="ARBA" id="ARBA00000085"/>
    </source>
</evidence>
<protein>
    <recommendedName>
        <fullName evidence="2">histidine kinase</fullName>
        <ecNumber evidence="2">2.7.13.3</ecNumber>
    </recommendedName>
</protein>
<dbReference type="InterPro" id="IPR000700">
    <property type="entry name" value="PAS-assoc_C"/>
</dbReference>
<gene>
    <name evidence="18" type="ORF">DJ018_12415</name>
</gene>
<evidence type="ECO:0000256" key="15">
    <source>
        <dbReference type="ARBA" id="ARBA00023170"/>
    </source>
</evidence>
<keyword evidence="12" id="KW-0067">ATP-binding</keyword>
<dbReference type="SUPFAM" id="SSF55785">
    <property type="entry name" value="PYP-like sensor domain (PAS domain)"/>
    <property type="match status" value="5"/>
</dbReference>
<evidence type="ECO:0000256" key="8">
    <source>
        <dbReference type="ARBA" id="ARBA00022679"/>
    </source>
</evidence>
<keyword evidence="3" id="KW-0600">Photoreceptor protein</keyword>
<reference evidence="19" key="1">
    <citation type="submission" date="2018-05" db="EMBL/GenBank/DDBJ databases">
        <authorList>
            <person name="Li X."/>
        </authorList>
    </citation>
    <scope>NUCLEOTIDE SEQUENCE [LARGE SCALE GENOMIC DNA]</scope>
    <source>
        <strain evidence="19">YIM 73061</strain>
    </source>
</reference>
<keyword evidence="6" id="KW-0285">Flavoprotein</keyword>
<dbReference type="FunFam" id="3.30.450.20:FF:000099">
    <property type="entry name" value="Sensory box sensor histidine kinase"/>
    <property type="match status" value="1"/>
</dbReference>
<dbReference type="PANTHER" id="PTHR41523">
    <property type="entry name" value="TWO-COMPONENT SYSTEM SENSOR PROTEIN"/>
    <property type="match status" value="1"/>
</dbReference>
<dbReference type="AlphaFoldDB" id="A0A328ADW6"/>
<evidence type="ECO:0000256" key="6">
    <source>
        <dbReference type="ARBA" id="ARBA00022630"/>
    </source>
</evidence>
<dbReference type="InterPro" id="IPR011102">
    <property type="entry name" value="Sig_transdc_His_kinase_HWE"/>
</dbReference>
<evidence type="ECO:0000256" key="7">
    <source>
        <dbReference type="ARBA" id="ARBA00022643"/>
    </source>
</evidence>
<dbReference type="Pfam" id="PF08447">
    <property type="entry name" value="PAS_3"/>
    <property type="match status" value="2"/>
</dbReference>
<keyword evidence="10" id="KW-0547">Nucleotide-binding</keyword>
<proteinExistence type="predicted"/>
<feature type="domain" description="PAC" evidence="17">
    <location>
        <begin position="450"/>
        <end position="502"/>
    </location>
</feature>
<dbReference type="PROSITE" id="PS50113">
    <property type="entry name" value="PAC"/>
    <property type="match status" value="3"/>
</dbReference>
<evidence type="ECO:0000313" key="19">
    <source>
        <dbReference type="Proteomes" id="UP000249725"/>
    </source>
</evidence>
<dbReference type="Pfam" id="PF07536">
    <property type="entry name" value="HWE_HK"/>
    <property type="match status" value="1"/>
</dbReference>
<evidence type="ECO:0000256" key="3">
    <source>
        <dbReference type="ARBA" id="ARBA00022543"/>
    </source>
</evidence>
<dbReference type="InterPro" id="IPR036890">
    <property type="entry name" value="HATPase_C_sf"/>
</dbReference>
<feature type="domain" description="PAS" evidence="16">
    <location>
        <begin position="377"/>
        <end position="447"/>
    </location>
</feature>
<keyword evidence="5" id="KW-0716">Sensory transduction</keyword>
<keyword evidence="15" id="KW-0675">Receptor</keyword>
<feature type="domain" description="PAS" evidence="16">
    <location>
        <begin position="129"/>
        <end position="199"/>
    </location>
</feature>
<sequence>MSDSLMSDPGEPLCALPLAVLDGLPVLLCALDRDHRFVLLNAPYARWAGVERDAALGRTIQEVLHRPPALGAQPFMARVTAGETVEFETTAPFAGGERHVRCRMWPRRVGGEIDGLWCAVEDITAQVGADEALASALDGVADAYLGVDPAWRVTSFNRAAEAFFQRSRADVVGQDIDVIWPGARQSASGRLLAQVMETRAAARQELPSLSRPGAVFNLDVVPLSAGGVGVVIEDVTERRRMEHELHVTAERYRLAAKATNDAIWDWDLAASRIIWNDAVGARFGHWDAVEGTTAQWWLDQIHPDDHAEVEETIFGVIRGQDDSWSAEYRFRCANGAYAEVFDRGTVLRDAEGRAVRMIGAMLDLTERKQAEAALRASEASFRSRLNAIPQMVWSTRADGYHDFFNDRWYEFTGVPAGSTDGDGWADVFHPEDQERIWAVWRESLETGKLYDIEYRLRHRSGEYRWVLGRALPTRNEAGEIIRWMGTCTDIHEFKRATDELRRASALLRLIGDSTPDMIYAKDRRSRVIYANAAVTKVVGRPLEEILGHSDADWAPDPADAEAILANDQQVMTSGQVLDVDEVFTGPDGQVRYYRSVKAPLIDGAGETIGLVGTTSDMTDRRRAAERERLLAREVDHRAKNLLAVVQSVVRLTRETEVTAFAEAVTGRIHSLARAHSLLAASRWEGADLRTMIREELEPFVDKVREVSSEGPALRLTPEAAQILALVIHELATNAAKYGALSTPEGRLQVRWTTDLGAGEAAMLKLDWCERGGPATSPPRRRGFGSTVLRMSIERQLRGRVRLDWGQAGLTCELTIPLANLTSEGPATLPDIAPG</sequence>
<dbReference type="Pfam" id="PF08448">
    <property type="entry name" value="PAS_4"/>
    <property type="match status" value="3"/>
</dbReference>
<keyword evidence="9" id="KW-0677">Repeat</keyword>
<keyword evidence="7" id="KW-0288">FMN</keyword>
<evidence type="ECO:0000256" key="9">
    <source>
        <dbReference type="ARBA" id="ARBA00022737"/>
    </source>
</evidence>
<comment type="catalytic activity">
    <reaction evidence="1">
        <text>ATP + protein L-histidine = ADP + protein N-phospho-L-histidine.</text>
        <dbReference type="EC" id="2.7.13.3"/>
    </reaction>
</comment>
<dbReference type="InterPro" id="IPR001610">
    <property type="entry name" value="PAC"/>
</dbReference>
<feature type="domain" description="PAC" evidence="17">
    <location>
        <begin position="324"/>
        <end position="376"/>
    </location>
</feature>
<dbReference type="GO" id="GO:0004673">
    <property type="term" value="F:protein histidine kinase activity"/>
    <property type="evidence" value="ECO:0007669"/>
    <property type="project" value="UniProtKB-EC"/>
</dbReference>
<evidence type="ECO:0000259" key="17">
    <source>
        <dbReference type="PROSITE" id="PS50113"/>
    </source>
</evidence>
<dbReference type="InterPro" id="IPR035965">
    <property type="entry name" value="PAS-like_dom_sf"/>
</dbReference>
<keyword evidence="4" id="KW-0597">Phosphoprotein</keyword>
<keyword evidence="11" id="KW-0418">Kinase</keyword>
<dbReference type="GO" id="GO:0009881">
    <property type="term" value="F:photoreceptor activity"/>
    <property type="evidence" value="ECO:0007669"/>
    <property type="project" value="UniProtKB-KW"/>
</dbReference>
<evidence type="ECO:0000256" key="10">
    <source>
        <dbReference type="ARBA" id="ARBA00022741"/>
    </source>
</evidence>
<keyword evidence="14" id="KW-0843">Virulence</keyword>
<dbReference type="GO" id="GO:0005524">
    <property type="term" value="F:ATP binding"/>
    <property type="evidence" value="ECO:0007669"/>
    <property type="project" value="UniProtKB-KW"/>
</dbReference>
<evidence type="ECO:0000256" key="14">
    <source>
        <dbReference type="ARBA" id="ARBA00023026"/>
    </source>
</evidence>
<dbReference type="EC" id="2.7.13.3" evidence="2"/>
<dbReference type="Proteomes" id="UP000249725">
    <property type="component" value="Unassembled WGS sequence"/>
</dbReference>
<dbReference type="OrthoDB" id="9760752at2"/>
<dbReference type="SMART" id="SM00086">
    <property type="entry name" value="PAC"/>
    <property type="match status" value="3"/>
</dbReference>
<evidence type="ECO:0000256" key="13">
    <source>
        <dbReference type="ARBA" id="ARBA00022991"/>
    </source>
</evidence>
<keyword evidence="19" id="KW-1185">Reference proteome</keyword>
<keyword evidence="13" id="KW-0157">Chromophore</keyword>
<evidence type="ECO:0000256" key="5">
    <source>
        <dbReference type="ARBA" id="ARBA00022606"/>
    </source>
</evidence>
<dbReference type="SMART" id="SM00911">
    <property type="entry name" value="HWE_HK"/>
    <property type="match status" value="1"/>
</dbReference>
<dbReference type="InterPro" id="IPR013656">
    <property type="entry name" value="PAS_4"/>
</dbReference>
<dbReference type="SMART" id="SM00091">
    <property type="entry name" value="PAS"/>
    <property type="match status" value="5"/>
</dbReference>
<dbReference type="PROSITE" id="PS50112">
    <property type="entry name" value="PAS"/>
    <property type="match status" value="3"/>
</dbReference>
<evidence type="ECO:0000256" key="4">
    <source>
        <dbReference type="ARBA" id="ARBA00022553"/>
    </source>
</evidence>
<feature type="domain" description="PAS" evidence="16">
    <location>
        <begin position="503"/>
        <end position="574"/>
    </location>
</feature>
<comment type="caution">
    <text evidence="18">The sequence shown here is derived from an EMBL/GenBank/DDBJ whole genome shotgun (WGS) entry which is preliminary data.</text>
</comment>
<dbReference type="CDD" id="cd00130">
    <property type="entry name" value="PAS"/>
    <property type="match status" value="5"/>
</dbReference>
<evidence type="ECO:0000256" key="12">
    <source>
        <dbReference type="ARBA" id="ARBA00022840"/>
    </source>
</evidence>
<dbReference type="InterPro" id="IPR013655">
    <property type="entry name" value="PAS_fold_3"/>
</dbReference>
<accession>A0A328ADW6</accession>
<dbReference type="Gene3D" id="3.30.565.10">
    <property type="entry name" value="Histidine kinase-like ATPase, C-terminal domain"/>
    <property type="match status" value="1"/>
</dbReference>
<evidence type="ECO:0000313" key="18">
    <source>
        <dbReference type="EMBL" id="RAK52972.1"/>
    </source>
</evidence>
<dbReference type="InterPro" id="IPR000014">
    <property type="entry name" value="PAS"/>
</dbReference>
<feature type="domain" description="PAC" evidence="17">
    <location>
        <begin position="577"/>
        <end position="629"/>
    </location>
</feature>
<dbReference type="EMBL" id="QFYR01000002">
    <property type="protein sequence ID" value="RAK52972.1"/>
    <property type="molecule type" value="Genomic_DNA"/>
</dbReference>
<evidence type="ECO:0000256" key="11">
    <source>
        <dbReference type="ARBA" id="ARBA00022777"/>
    </source>
</evidence>
<evidence type="ECO:0000256" key="2">
    <source>
        <dbReference type="ARBA" id="ARBA00012438"/>
    </source>
</evidence>
<name>A0A328ADW6_9CAUL</name>
<dbReference type="Gene3D" id="3.30.450.20">
    <property type="entry name" value="PAS domain"/>
    <property type="match status" value="5"/>
</dbReference>
<keyword evidence="8" id="KW-0808">Transferase</keyword>
<evidence type="ECO:0000259" key="16">
    <source>
        <dbReference type="PROSITE" id="PS50112"/>
    </source>
</evidence>
<dbReference type="PANTHER" id="PTHR41523:SF8">
    <property type="entry name" value="ETHYLENE RESPONSE SENSOR PROTEIN"/>
    <property type="match status" value="1"/>
</dbReference>
<dbReference type="NCBIfam" id="TIGR00229">
    <property type="entry name" value="sensory_box"/>
    <property type="match status" value="4"/>
</dbReference>